<name>A0A1C3NX46_9ACTN</name>
<feature type="region of interest" description="Disordered" evidence="1">
    <location>
        <begin position="178"/>
        <end position="198"/>
    </location>
</feature>
<evidence type="ECO:0000313" key="2">
    <source>
        <dbReference type="EMBL" id="SBW22079.1"/>
    </source>
</evidence>
<dbReference type="AlphaFoldDB" id="A0A1C3NX46"/>
<proteinExistence type="predicted"/>
<evidence type="ECO:0000313" key="3">
    <source>
        <dbReference type="Proteomes" id="UP000199013"/>
    </source>
</evidence>
<dbReference type="Proteomes" id="UP000199013">
    <property type="component" value="Unassembled WGS sequence"/>
</dbReference>
<keyword evidence="3" id="KW-1185">Reference proteome</keyword>
<reference evidence="3" key="1">
    <citation type="submission" date="2016-02" db="EMBL/GenBank/DDBJ databases">
        <authorList>
            <person name="Wibberg D."/>
        </authorList>
    </citation>
    <scope>NUCLEOTIDE SEQUENCE [LARGE SCALE GENOMIC DNA]</scope>
</reference>
<protein>
    <submittedName>
        <fullName evidence="2">Uncharacterized protein</fullName>
    </submittedName>
</protein>
<sequence length="214" mass="23149">MCVAVMSGWRAKGGIVPAGGCRRCTCEAALIRGWTVVLMGRCLGSEADGDATDCEVIVTMFGPDVAVDFRRCPHGRSRSEWVRTAALTVRTGQAHVRPPAAVTYGRKTLTFCQCPAGASLSAEYSSDLASQILTAWRCRIETSAGCRTARSASRSAGDHNCLRRCRRSLGVTLGLRSRQHRHPRLQRGAPAPGVTAPAHVRAEQACRRRGDRCR</sequence>
<dbReference type="EMBL" id="FLUV01000924">
    <property type="protein sequence ID" value="SBW22079.1"/>
    <property type="molecule type" value="Genomic_DNA"/>
</dbReference>
<organism evidence="2 3">
    <name type="scientific">Candidatus Protofrankia californiensis</name>
    <dbReference type="NCBI Taxonomy" id="1839754"/>
    <lineage>
        <taxon>Bacteria</taxon>
        <taxon>Bacillati</taxon>
        <taxon>Actinomycetota</taxon>
        <taxon>Actinomycetes</taxon>
        <taxon>Frankiales</taxon>
        <taxon>Frankiaceae</taxon>
        <taxon>Protofrankia</taxon>
    </lineage>
</organism>
<gene>
    <name evidence="2" type="ORF">FDG2_2215</name>
</gene>
<evidence type="ECO:0000256" key="1">
    <source>
        <dbReference type="SAM" id="MobiDB-lite"/>
    </source>
</evidence>
<accession>A0A1C3NX46</accession>